<dbReference type="RefSeq" id="WP_143987287.1">
    <property type="nucleotide sequence ID" value="NZ_CP041692.1"/>
</dbReference>
<evidence type="ECO:0000313" key="2">
    <source>
        <dbReference type="EMBL" id="QDP97328.1"/>
    </source>
</evidence>
<dbReference type="Proteomes" id="UP000319263">
    <property type="component" value="Chromosome"/>
</dbReference>
<reference evidence="2 3" key="1">
    <citation type="submission" date="2019-07" db="EMBL/GenBank/DDBJ databases">
        <title>Microlunatus dokdonensis sp. nov. isolated from the rhizospheric soil of the wild plant Elymus tsukushiensis.</title>
        <authorList>
            <person name="Ghim S.-Y."/>
            <person name="Hwang Y.-J."/>
            <person name="Son J.-S."/>
            <person name="Shin J.-H."/>
        </authorList>
    </citation>
    <scope>NUCLEOTIDE SEQUENCE [LARGE SCALE GENOMIC DNA]</scope>
    <source>
        <strain evidence="2 3">KUDC0627</strain>
    </source>
</reference>
<accession>A0A516Q1P8</accession>
<dbReference type="OrthoDB" id="3579062at2"/>
<evidence type="ECO:0000256" key="1">
    <source>
        <dbReference type="SAM" id="MobiDB-lite"/>
    </source>
</evidence>
<dbReference type="AlphaFoldDB" id="A0A516Q1P8"/>
<proteinExistence type="predicted"/>
<evidence type="ECO:0000313" key="3">
    <source>
        <dbReference type="Proteomes" id="UP000319263"/>
    </source>
</evidence>
<feature type="region of interest" description="Disordered" evidence="1">
    <location>
        <begin position="42"/>
        <end position="62"/>
    </location>
</feature>
<protein>
    <submittedName>
        <fullName evidence="2">Antitoxin</fullName>
    </submittedName>
</protein>
<dbReference type="KEGG" id="mik:FOE78_16615"/>
<dbReference type="EMBL" id="CP041692">
    <property type="protein sequence ID" value="QDP97328.1"/>
    <property type="molecule type" value="Genomic_DNA"/>
</dbReference>
<name>A0A516Q1P8_9ACTN</name>
<organism evidence="2 3">
    <name type="scientific">Microlunatus elymi</name>
    <dbReference type="NCBI Taxonomy" id="2596828"/>
    <lineage>
        <taxon>Bacteria</taxon>
        <taxon>Bacillati</taxon>
        <taxon>Actinomycetota</taxon>
        <taxon>Actinomycetes</taxon>
        <taxon>Propionibacteriales</taxon>
        <taxon>Propionibacteriaceae</taxon>
        <taxon>Microlunatus</taxon>
    </lineage>
</organism>
<gene>
    <name evidence="2" type="ORF">FOE78_16615</name>
</gene>
<keyword evidence="3" id="KW-1185">Reference proteome</keyword>
<sequence length="87" mass="9763">MSIMRTTVTLDPRSERLIRRAMERGGQSFKTVLNEAIQRGLEAGETEEPFTVQPRPMGLRTGIDPGRLNSLADKLETEAFVEQSSRT</sequence>